<dbReference type="EMBL" id="CM010631">
    <property type="protein sequence ID" value="RID65881.1"/>
    <property type="molecule type" value="Genomic_DNA"/>
</dbReference>
<dbReference type="PANTHER" id="PTHR31286">
    <property type="entry name" value="GLYCINE-RICH CELL WALL STRUCTURAL PROTEIN 1.8-LIKE"/>
    <property type="match status" value="1"/>
</dbReference>
<evidence type="ECO:0000259" key="3">
    <source>
        <dbReference type="Pfam" id="PF14392"/>
    </source>
</evidence>
<evidence type="ECO:0000313" key="5">
    <source>
        <dbReference type="Proteomes" id="UP000264353"/>
    </source>
</evidence>
<feature type="non-terminal residue" evidence="4">
    <location>
        <position position="360"/>
    </location>
</feature>
<feature type="compositionally biased region" description="Basic and acidic residues" evidence="1">
    <location>
        <begin position="328"/>
        <end position="340"/>
    </location>
</feature>
<evidence type="ECO:0000256" key="1">
    <source>
        <dbReference type="SAM" id="MobiDB-lite"/>
    </source>
</evidence>
<dbReference type="AlphaFoldDB" id="A0A397ZK96"/>
<protein>
    <recommendedName>
        <fullName evidence="6">DUF4283 domain-containing protein</fullName>
    </recommendedName>
</protein>
<feature type="domain" description="Zinc knuckle CX2CX4HX4C" evidence="3">
    <location>
        <begin position="172"/>
        <end position="218"/>
    </location>
</feature>
<evidence type="ECO:0008006" key="6">
    <source>
        <dbReference type="Google" id="ProtNLM"/>
    </source>
</evidence>
<dbReference type="Pfam" id="PF14392">
    <property type="entry name" value="zf-CCHC_4"/>
    <property type="match status" value="1"/>
</dbReference>
<evidence type="ECO:0000313" key="4">
    <source>
        <dbReference type="EMBL" id="RID65881.1"/>
    </source>
</evidence>
<feature type="domain" description="DUF4283" evidence="2">
    <location>
        <begin position="40"/>
        <end position="120"/>
    </location>
</feature>
<sequence length="360" mass="41242">MGRRLSAAEKGKAIATNPSGPPRLRMRAPDFDPSDLIKDNMLTLVGRLTNPREQKMSSVLPYLAKKWNLVSVSSGADMGNGGFQFRFNKEEDIQNVLANRPYQYGRWMIIVQRWEPIISPNFPAQIPFWISLRGIPLHYWHEKIVRNIGLELGELETYEVTRTSARVRVMVDGLKPLIMEAAMDYDSGEESIISLHYENLGNHCSICYRLSHLQSHCPDRPPAPATRQTEPNDLAQYSRPRNTNLPPPTSQESSGPTDYNNRPFQQRVDRHGRPFGSRVSLMSSRPTGPRNKLAPASSQPYEHNKEISSERVEKEYSSPPYTRRKITHREADHDQEDHRGLNRVSPNLQWRVKSPLLNQE</sequence>
<evidence type="ECO:0000259" key="2">
    <source>
        <dbReference type="Pfam" id="PF14111"/>
    </source>
</evidence>
<feature type="region of interest" description="Disordered" evidence="1">
    <location>
        <begin position="218"/>
        <end position="360"/>
    </location>
</feature>
<accession>A0A397ZK96</accession>
<feature type="compositionally biased region" description="Basic and acidic residues" evidence="1">
    <location>
        <begin position="302"/>
        <end position="316"/>
    </location>
</feature>
<dbReference type="Pfam" id="PF14111">
    <property type="entry name" value="DUF4283"/>
    <property type="match status" value="1"/>
</dbReference>
<dbReference type="InterPro" id="IPR025836">
    <property type="entry name" value="Zn_knuckle_CX2CX4HX4C"/>
</dbReference>
<proteinExistence type="predicted"/>
<dbReference type="InterPro" id="IPR025558">
    <property type="entry name" value="DUF4283"/>
</dbReference>
<dbReference type="InterPro" id="IPR040256">
    <property type="entry name" value="At4g02000-like"/>
</dbReference>
<name>A0A397ZK96_BRACM</name>
<dbReference type="Proteomes" id="UP000264353">
    <property type="component" value="Chromosome A4"/>
</dbReference>
<gene>
    <name evidence="4" type="ORF">BRARA_D01053</name>
</gene>
<feature type="region of interest" description="Disordered" evidence="1">
    <location>
        <begin position="1"/>
        <end position="26"/>
    </location>
</feature>
<dbReference type="PANTHER" id="PTHR31286:SF163">
    <property type="entry name" value="ZINC KNUCKLE CX2CX4HX4C DOMAIN-CONTAINING PROTEIN"/>
    <property type="match status" value="1"/>
</dbReference>
<reference evidence="4 5" key="1">
    <citation type="submission" date="2018-06" db="EMBL/GenBank/DDBJ databases">
        <title>WGS assembly of Brassica rapa FPsc.</title>
        <authorList>
            <person name="Bowman J."/>
            <person name="Kohchi T."/>
            <person name="Yamato K."/>
            <person name="Jenkins J."/>
            <person name="Shu S."/>
            <person name="Ishizaki K."/>
            <person name="Yamaoka S."/>
            <person name="Nishihama R."/>
            <person name="Nakamura Y."/>
            <person name="Berger F."/>
            <person name="Adam C."/>
            <person name="Aki S."/>
            <person name="Althoff F."/>
            <person name="Araki T."/>
            <person name="Arteaga-Vazquez M."/>
            <person name="Balasubrmanian S."/>
            <person name="Bauer D."/>
            <person name="Boehm C."/>
            <person name="Briginshaw L."/>
            <person name="Caballero-Perez J."/>
            <person name="Catarino B."/>
            <person name="Chen F."/>
            <person name="Chiyoda S."/>
            <person name="Chovatia M."/>
            <person name="Davies K."/>
            <person name="Delmans M."/>
            <person name="Demura T."/>
            <person name="Dierschke T."/>
            <person name="Dolan L."/>
            <person name="Dorantes-Acosta A."/>
            <person name="Eklund D."/>
            <person name="Florent S."/>
            <person name="Flores-Sandoval E."/>
            <person name="Fujiyama A."/>
            <person name="Fukuzawa H."/>
            <person name="Galik B."/>
            <person name="Grimanelli D."/>
            <person name="Grimwood J."/>
            <person name="Grossniklaus U."/>
            <person name="Hamada T."/>
            <person name="Haseloff J."/>
            <person name="Hetherington A."/>
            <person name="Higo A."/>
            <person name="Hirakawa Y."/>
            <person name="Hundley H."/>
            <person name="Ikeda Y."/>
            <person name="Inoue K."/>
            <person name="Inoue S."/>
            <person name="Ishida S."/>
            <person name="Jia Q."/>
            <person name="Kakita M."/>
            <person name="Kanazawa T."/>
            <person name="Kawai Y."/>
            <person name="Kawashima T."/>
            <person name="Kennedy M."/>
            <person name="Kinose K."/>
            <person name="Kinoshita T."/>
            <person name="Kohara Y."/>
            <person name="Koide E."/>
            <person name="Komatsu K."/>
            <person name="Kopischke S."/>
            <person name="Kubo M."/>
            <person name="Kyozuka J."/>
            <person name="Lagercrantz U."/>
            <person name="Lin S."/>
            <person name="Lindquist E."/>
            <person name="Lipzen A."/>
            <person name="Lu C."/>
            <person name="Luna E."/>
            <person name="Martienssen R."/>
            <person name="Minamino N."/>
            <person name="Mizutani M."/>
            <person name="Mizutani M."/>
            <person name="Mochizuki N."/>
            <person name="Monte I."/>
            <person name="Mosher R."/>
            <person name="Nagasaki H."/>
            <person name="Nakagami H."/>
            <person name="Naramoto S."/>
            <person name="Nishitani K."/>
            <person name="Ohtani M."/>
            <person name="Okamoto T."/>
            <person name="Okumura M."/>
            <person name="Phillips J."/>
            <person name="Pollak B."/>
            <person name="Reinders A."/>
            <person name="Roevekamp M."/>
            <person name="Sano R."/>
            <person name="Sawa S."/>
            <person name="Schmid M."/>
            <person name="Shirakawa M."/>
            <person name="Solano R."/>
            <person name="Spunde A."/>
            <person name="Suetsugu N."/>
            <person name="Sugano S."/>
            <person name="Sugiyama A."/>
            <person name="Sun R."/>
            <person name="Suzuki Y."/>
            <person name="Takenaka M."/>
            <person name="Takezawa D."/>
            <person name="Tomogane H."/>
            <person name="Tsuzuki M."/>
            <person name="Ueda T."/>
            <person name="Umeda M."/>
            <person name="Ward J."/>
            <person name="Watanabe Y."/>
            <person name="Yazaki K."/>
            <person name="Yokoyama R."/>
            <person name="Yoshitake Y."/>
            <person name="Yotsui I."/>
            <person name="Zachgo S."/>
            <person name="Schmutz J."/>
        </authorList>
    </citation>
    <scope>NUCLEOTIDE SEQUENCE [LARGE SCALE GENOMIC DNA]</scope>
    <source>
        <strain evidence="5">cv. B-3</strain>
    </source>
</reference>
<feature type="compositionally biased region" description="Polar residues" evidence="1">
    <location>
        <begin position="239"/>
        <end position="264"/>
    </location>
</feature>
<organism evidence="4 5">
    <name type="scientific">Brassica campestris</name>
    <name type="common">Field mustard</name>
    <dbReference type="NCBI Taxonomy" id="3711"/>
    <lineage>
        <taxon>Eukaryota</taxon>
        <taxon>Viridiplantae</taxon>
        <taxon>Streptophyta</taxon>
        <taxon>Embryophyta</taxon>
        <taxon>Tracheophyta</taxon>
        <taxon>Spermatophyta</taxon>
        <taxon>Magnoliopsida</taxon>
        <taxon>eudicotyledons</taxon>
        <taxon>Gunneridae</taxon>
        <taxon>Pentapetalae</taxon>
        <taxon>rosids</taxon>
        <taxon>malvids</taxon>
        <taxon>Brassicales</taxon>
        <taxon>Brassicaceae</taxon>
        <taxon>Brassiceae</taxon>
        <taxon>Brassica</taxon>
    </lineage>
</organism>
<feature type="compositionally biased region" description="Basic and acidic residues" evidence="1">
    <location>
        <begin position="1"/>
        <end position="12"/>
    </location>
</feature>